<comment type="similarity">
    <text evidence="1">Belongs to the AB hydrolase superfamily. AB hydrolase 2 family.</text>
</comment>
<reference evidence="4 5" key="1">
    <citation type="submission" date="2020-04" db="EMBL/GenBank/DDBJ databases">
        <title>Draft genome of Leeia sp. IMCC25680.</title>
        <authorList>
            <person name="Song J."/>
            <person name="Cho J.-C."/>
        </authorList>
    </citation>
    <scope>NUCLEOTIDE SEQUENCE [LARGE SCALE GENOMIC DNA]</scope>
    <source>
        <strain evidence="4 5">IMCC25680</strain>
    </source>
</reference>
<evidence type="ECO:0000256" key="2">
    <source>
        <dbReference type="ARBA" id="ARBA00022801"/>
    </source>
</evidence>
<gene>
    <name evidence="4" type="ORF">HF682_09225</name>
</gene>
<accession>A0A847SDT7</accession>
<evidence type="ECO:0000256" key="1">
    <source>
        <dbReference type="ARBA" id="ARBA00006499"/>
    </source>
</evidence>
<dbReference type="InterPro" id="IPR050565">
    <property type="entry name" value="LYPA1-2/EST-like"/>
</dbReference>
<dbReference type="AlphaFoldDB" id="A0A847SDT7"/>
<organism evidence="4 5">
    <name type="scientific">Leeia aquatica</name>
    <dbReference type="NCBI Taxonomy" id="2725557"/>
    <lineage>
        <taxon>Bacteria</taxon>
        <taxon>Pseudomonadati</taxon>
        <taxon>Pseudomonadota</taxon>
        <taxon>Betaproteobacteria</taxon>
        <taxon>Neisseriales</taxon>
        <taxon>Leeiaceae</taxon>
        <taxon>Leeia</taxon>
    </lineage>
</organism>
<dbReference type="GO" id="GO:0016787">
    <property type="term" value="F:hydrolase activity"/>
    <property type="evidence" value="ECO:0007669"/>
    <property type="project" value="UniProtKB-KW"/>
</dbReference>
<proteinExistence type="inferred from homology"/>
<evidence type="ECO:0000259" key="3">
    <source>
        <dbReference type="Pfam" id="PF02230"/>
    </source>
</evidence>
<evidence type="ECO:0000313" key="5">
    <source>
        <dbReference type="Proteomes" id="UP000587991"/>
    </source>
</evidence>
<evidence type="ECO:0000313" key="4">
    <source>
        <dbReference type="EMBL" id="NLR75338.1"/>
    </source>
</evidence>
<dbReference type="SUPFAM" id="SSF53474">
    <property type="entry name" value="alpha/beta-Hydrolases"/>
    <property type="match status" value="1"/>
</dbReference>
<dbReference type="EMBL" id="JABAIM010000002">
    <property type="protein sequence ID" value="NLR75338.1"/>
    <property type="molecule type" value="Genomic_DNA"/>
</dbReference>
<keyword evidence="5" id="KW-1185">Reference proteome</keyword>
<comment type="caution">
    <text evidence="4">The sequence shown here is derived from an EMBL/GenBank/DDBJ whole genome shotgun (WGS) entry which is preliminary data.</text>
</comment>
<dbReference type="Proteomes" id="UP000587991">
    <property type="component" value="Unassembled WGS sequence"/>
</dbReference>
<dbReference type="InterPro" id="IPR029058">
    <property type="entry name" value="AB_hydrolase_fold"/>
</dbReference>
<dbReference type="Gene3D" id="3.40.50.1820">
    <property type="entry name" value="alpha/beta hydrolase"/>
    <property type="match status" value="1"/>
</dbReference>
<name>A0A847SDT7_9NEIS</name>
<dbReference type="Pfam" id="PF02230">
    <property type="entry name" value="Abhydrolase_2"/>
    <property type="match status" value="1"/>
</dbReference>
<dbReference type="RefSeq" id="WP_168877013.1">
    <property type="nucleotide sequence ID" value="NZ_JABAIM010000002.1"/>
</dbReference>
<feature type="domain" description="Phospholipase/carboxylesterase/thioesterase" evidence="3">
    <location>
        <begin position="10"/>
        <end position="218"/>
    </location>
</feature>
<dbReference type="PANTHER" id="PTHR10655:SF17">
    <property type="entry name" value="LYSOPHOSPHOLIPASE-LIKE PROTEIN 1"/>
    <property type="match status" value="1"/>
</dbReference>
<dbReference type="PANTHER" id="PTHR10655">
    <property type="entry name" value="LYSOPHOSPHOLIPASE-RELATED"/>
    <property type="match status" value="1"/>
</dbReference>
<dbReference type="InterPro" id="IPR003140">
    <property type="entry name" value="PLipase/COase/thioEstase"/>
</dbReference>
<keyword evidence="2" id="KW-0378">Hydrolase</keyword>
<protein>
    <submittedName>
        <fullName evidence="4">Carboxylesterase</fullName>
    </submittedName>
</protein>
<sequence>MTALLPAVEIEPTQPATHSIIWMHGLGADGHDFEPIADELPLPAHMQLRFVFPHAPAIPVTINNGYVMRAWYDILDFSDLHRTVDEAGITRSRHAIEALVAREIARGIPSERIFLAGFSQGGVMAYNVGLSYPQKLAGIIALSTYLPNAAQLDAQLSPANQHTPVFAAHGTLDPVVNLRLGDVARQHVTQLGHPVSWHTYPMQHSVCMEEVQALGRWLGEHA</sequence>